<evidence type="ECO:0000313" key="2">
    <source>
        <dbReference type="EMBL" id="CAD9556095.1"/>
    </source>
</evidence>
<name>A0A7S2JS56_9STRA</name>
<comment type="similarity">
    <text evidence="1">Belongs to the UPF0598 family.</text>
</comment>
<dbReference type="PANTHER" id="PTHR31449">
    <property type="entry name" value="UPF0598 PROTEIN C8ORF82"/>
    <property type="match status" value="1"/>
</dbReference>
<protein>
    <submittedName>
        <fullName evidence="2">Uncharacterized protein</fullName>
    </submittedName>
</protein>
<sequence>MMSRVPSIREVCFNWNCHKNFGHACSYRIFSSARSPSRSVPCDNDDGHYIEQWLEQIIKPNEFYERHAYHRRYFYNIDLQGRLFLEETRPKSIATSLKSEAFLNFFFRQIRRISDEEIGLLKYDHDAARDYPFVSPCGQEMNFIRPADEITPIVFHGLSSSSSSSCNSAGGDSPTSLIFGGSLIQQFSSDALVISKTNNRLYHRLLHCEGRMTNDEQKAPRQKYPSKLHQYSVTSGSPEYGLIQSALAVELSNNFEATEEDFDVDVYSGMDFVEGNGSIRNKIPWLPEDHEN</sequence>
<dbReference type="PANTHER" id="PTHR31449:SF3">
    <property type="entry name" value="UPF0598 PROTEIN C8ORF82"/>
    <property type="match status" value="1"/>
</dbReference>
<gene>
    <name evidence="2" type="ORF">LDAN0321_LOCUS730</name>
</gene>
<dbReference type="EMBL" id="HBGY01001083">
    <property type="protein sequence ID" value="CAD9556095.1"/>
    <property type="molecule type" value="Transcribed_RNA"/>
</dbReference>
<organism evidence="2">
    <name type="scientific">Leptocylindrus danicus</name>
    <dbReference type="NCBI Taxonomy" id="163516"/>
    <lineage>
        <taxon>Eukaryota</taxon>
        <taxon>Sar</taxon>
        <taxon>Stramenopiles</taxon>
        <taxon>Ochrophyta</taxon>
        <taxon>Bacillariophyta</taxon>
        <taxon>Coscinodiscophyceae</taxon>
        <taxon>Chaetocerotophycidae</taxon>
        <taxon>Leptocylindrales</taxon>
        <taxon>Leptocylindraceae</taxon>
        <taxon>Leptocylindrus</taxon>
    </lineage>
</organism>
<evidence type="ECO:0000256" key="1">
    <source>
        <dbReference type="ARBA" id="ARBA00006322"/>
    </source>
</evidence>
<accession>A0A7S2JS56</accession>
<reference evidence="2" key="1">
    <citation type="submission" date="2021-01" db="EMBL/GenBank/DDBJ databases">
        <authorList>
            <person name="Corre E."/>
            <person name="Pelletier E."/>
            <person name="Niang G."/>
            <person name="Scheremetjew M."/>
            <person name="Finn R."/>
            <person name="Kale V."/>
            <person name="Holt S."/>
            <person name="Cochrane G."/>
            <person name="Meng A."/>
            <person name="Brown T."/>
            <person name="Cohen L."/>
        </authorList>
    </citation>
    <scope>NUCLEOTIDE SEQUENCE</scope>
    <source>
        <strain evidence="2">B650</strain>
    </source>
</reference>
<dbReference type="InterPro" id="IPR028108">
    <property type="entry name" value="DUF4505"/>
</dbReference>
<dbReference type="Pfam" id="PF14956">
    <property type="entry name" value="DUF4505"/>
    <property type="match status" value="1"/>
</dbReference>
<proteinExistence type="inferred from homology"/>
<dbReference type="AlphaFoldDB" id="A0A7S2JS56"/>